<dbReference type="PANTHER" id="PTHR34512:SF30">
    <property type="entry name" value="OUTER MEMBRANE PROTEIN ASSEMBLY FACTOR BAMB"/>
    <property type="match status" value="1"/>
</dbReference>
<proteinExistence type="inferred from homology"/>
<dbReference type="NCBIfam" id="TIGR03300">
    <property type="entry name" value="assembly_YfgL"/>
    <property type="match status" value="1"/>
</dbReference>
<dbReference type="InterPro" id="IPR017687">
    <property type="entry name" value="BamB"/>
</dbReference>
<comment type="subunit">
    <text evidence="4">Part of the Bam complex.</text>
</comment>
<dbReference type="HAMAP" id="MF_00923">
    <property type="entry name" value="OM_assembly_BamB"/>
    <property type="match status" value="1"/>
</dbReference>
<accession>A0ABU1N9W2</accession>
<keyword evidence="8" id="KW-1185">Reference proteome</keyword>
<comment type="subcellular location">
    <subcellularLocation>
        <location evidence="4">Cell outer membrane</location>
        <topology evidence="4">Lipid-anchor</topology>
    </subcellularLocation>
</comment>
<keyword evidence="2 4" id="KW-0472">Membrane</keyword>
<evidence type="ECO:0000259" key="6">
    <source>
        <dbReference type="Pfam" id="PF13360"/>
    </source>
</evidence>
<evidence type="ECO:0000256" key="2">
    <source>
        <dbReference type="ARBA" id="ARBA00023136"/>
    </source>
</evidence>
<protein>
    <recommendedName>
        <fullName evidence="4">Outer membrane protein assembly factor BamB</fullName>
    </recommendedName>
</protein>
<dbReference type="Gene3D" id="2.130.10.10">
    <property type="entry name" value="YVTN repeat-like/Quinoprotein amine dehydrogenase"/>
    <property type="match status" value="1"/>
</dbReference>
<keyword evidence="1 4" id="KW-0732">Signal</keyword>
<keyword evidence="4" id="KW-0564">Palmitate</keyword>
<reference evidence="7 8" key="1">
    <citation type="submission" date="2023-07" db="EMBL/GenBank/DDBJ databases">
        <title>Sorghum-associated microbial communities from plants grown in Nebraska, USA.</title>
        <authorList>
            <person name="Schachtman D."/>
        </authorList>
    </citation>
    <scope>NUCLEOTIDE SEQUENCE [LARGE SCALE GENOMIC DNA]</scope>
    <source>
        <strain evidence="7 8">DS1781</strain>
    </source>
</reference>
<comment type="caution">
    <text evidence="7">The sequence shown here is derived from an EMBL/GenBank/DDBJ whole genome shotgun (WGS) entry which is preliminary data.</text>
</comment>
<dbReference type="InterPro" id="IPR015943">
    <property type="entry name" value="WD40/YVTN_repeat-like_dom_sf"/>
</dbReference>
<evidence type="ECO:0000256" key="5">
    <source>
        <dbReference type="SAM" id="SignalP"/>
    </source>
</evidence>
<evidence type="ECO:0000313" key="8">
    <source>
        <dbReference type="Proteomes" id="UP001184230"/>
    </source>
</evidence>
<evidence type="ECO:0000256" key="4">
    <source>
        <dbReference type="HAMAP-Rule" id="MF_00923"/>
    </source>
</evidence>
<dbReference type="InterPro" id="IPR002372">
    <property type="entry name" value="PQQ_rpt_dom"/>
</dbReference>
<sequence length="381" mass="39884">MNFSQRSMLPASLLRAGAAALVVAALAACSGTAKPKPAELPPNQAVLGVRQAWNIRIPKVDFPLTTDVSGDLVTVAATDGTVVMIDARSGQESWRASVGAPLAAGAGSDGSLVAVITAGNELVALQGGKVLWRQRLPAQSYTAPLVAGRRVFVQTADRTTSAWDGQTGRRLWSQQRTAENLVLKRPGVLIAVGDTLVTGVGGRLVGINPANGTSRWEAPIAAPRGTNDVERLVDLTGSVSRVGDSVCARAYYASVGCVDTLRGTLLWSKPANGAEGIAGDDRFVYGTEENGNVVAWRRNDGERAWQIDRFKYRSLTAPLAVGRSLIIGDSTGLVHVISREDGAPLNRLTPDGSAIAAAPVLSGNTVVVVTRNGGVFGYRPE</sequence>
<dbReference type="PANTHER" id="PTHR34512">
    <property type="entry name" value="CELL SURFACE PROTEIN"/>
    <property type="match status" value="1"/>
</dbReference>
<dbReference type="Proteomes" id="UP001184230">
    <property type="component" value="Unassembled WGS sequence"/>
</dbReference>
<feature type="chain" id="PRO_5045291461" description="Outer membrane protein assembly factor BamB" evidence="5">
    <location>
        <begin position="28"/>
        <end position="381"/>
    </location>
</feature>
<dbReference type="SUPFAM" id="SSF50998">
    <property type="entry name" value="Quinoprotein alcohol dehydrogenase-like"/>
    <property type="match status" value="1"/>
</dbReference>
<dbReference type="RefSeq" id="WP_309899100.1">
    <property type="nucleotide sequence ID" value="NZ_JAVDRF010000002.1"/>
</dbReference>
<keyword evidence="4 7" id="KW-0449">Lipoprotein</keyword>
<evidence type="ECO:0000256" key="3">
    <source>
        <dbReference type="ARBA" id="ARBA00023237"/>
    </source>
</evidence>
<gene>
    <name evidence="4" type="primary">bamB</name>
    <name evidence="7" type="ORF">J2739_000964</name>
</gene>
<dbReference type="EMBL" id="JAVDRF010000002">
    <property type="protein sequence ID" value="MDR6535204.1"/>
    <property type="molecule type" value="Genomic_DNA"/>
</dbReference>
<dbReference type="InterPro" id="IPR018391">
    <property type="entry name" value="PQQ_b-propeller_rpt"/>
</dbReference>
<evidence type="ECO:0000256" key="1">
    <source>
        <dbReference type="ARBA" id="ARBA00022729"/>
    </source>
</evidence>
<evidence type="ECO:0000313" key="7">
    <source>
        <dbReference type="EMBL" id="MDR6535204.1"/>
    </source>
</evidence>
<dbReference type="Pfam" id="PF13360">
    <property type="entry name" value="PQQ_2"/>
    <property type="match status" value="1"/>
</dbReference>
<organism evidence="7 8">
    <name type="scientific">Variovorax soli</name>
    <dbReference type="NCBI Taxonomy" id="376815"/>
    <lineage>
        <taxon>Bacteria</taxon>
        <taxon>Pseudomonadati</taxon>
        <taxon>Pseudomonadota</taxon>
        <taxon>Betaproteobacteria</taxon>
        <taxon>Burkholderiales</taxon>
        <taxon>Comamonadaceae</taxon>
        <taxon>Variovorax</taxon>
    </lineage>
</organism>
<feature type="domain" description="Pyrrolo-quinoline quinone repeat" evidence="6">
    <location>
        <begin position="79"/>
        <end position="306"/>
    </location>
</feature>
<dbReference type="PROSITE" id="PS51257">
    <property type="entry name" value="PROKAR_LIPOPROTEIN"/>
    <property type="match status" value="1"/>
</dbReference>
<comment type="function">
    <text evidence="4">Part of the outer membrane protein assembly complex, which is involved in assembly and insertion of beta-barrel proteins into the outer membrane.</text>
</comment>
<name>A0ABU1N9W2_9BURK</name>
<comment type="similarity">
    <text evidence="4">Belongs to the BamB family.</text>
</comment>
<feature type="signal peptide" evidence="5">
    <location>
        <begin position="1"/>
        <end position="27"/>
    </location>
</feature>
<keyword evidence="3 4" id="KW-0998">Cell outer membrane</keyword>
<dbReference type="InterPro" id="IPR011047">
    <property type="entry name" value="Quinoprotein_ADH-like_sf"/>
</dbReference>
<dbReference type="SMART" id="SM00564">
    <property type="entry name" value="PQQ"/>
    <property type="match status" value="5"/>
</dbReference>